<keyword evidence="2" id="KW-0902">Two-component regulatory system</keyword>
<dbReference type="InterPro" id="IPR001789">
    <property type="entry name" value="Sig_transdc_resp-reg_receiver"/>
</dbReference>
<dbReference type="KEGG" id="saga:M5M_11955"/>
<sequence length="278" mass="30643">MQYQFDPFTLDTDTPSLRTEAGPASLAEKELALLVLLVEAMPEIVSHDDLLASLWPGRVVTQQSVARLVADTRKALKQAGLTGPAIETCHGRGYRLAAPLARKITSHQVASPASGSRRIWPLFTAMVCGLVLSGASWWFWPDPKPLRYSEDPATQVRILWVDDHPENNQEEAEYLRSLGYGVHQVRESADAFTLMAIYRFDLLISDMGRNDNPVAGLELLDDLRSDGNTIPVLFYTLVVNPPFLQEVVTRGGQGAADTQEALYLQLQGLIQPSGSTKD</sequence>
<evidence type="ECO:0000259" key="8">
    <source>
        <dbReference type="PROSITE" id="PS50110"/>
    </source>
</evidence>
<dbReference type="PROSITE" id="PS51755">
    <property type="entry name" value="OMPR_PHOB"/>
    <property type="match status" value="1"/>
</dbReference>
<protein>
    <submittedName>
        <fullName evidence="10">Transcriptional regulator CadC</fullName>
    </submittedName>
</protein>
<dbReference type="CDD" id="cd00156">
    <property type="entry name" value="REC"/>
    <property type="match status" value="1"/>
</dbReference>
<feature type="domain" description="Response regulatory" evidence="8">
    <location>
        <begin position="157"/>
        <end position="276"/>
    </location>
</feature>
<dbReference type="GO" id="GO:0000976">
    <property type="term" value="F:transcription cis-regulatory region binding"/>
    <property type="evidence" value="ECO:0007669"/>
    <property type="project" value="TreeGrafter"/>
</dbReference>
<organism evidence="10 11">
    <name type="scientific">Simiduia agarivorans (strain DSM 21679 / JCM 13881 / BCRC 17597 / SA1)</name>
    <dbReference type="NCBI Taxonomy" id="1117647"/>
    <lineage>
        <taxon>Bacteria</taxon>
        <taxon>Pseudomonadati</taxon>
        <taxon>Pseudomonadota</taxon>
        <taxon>Gammaproteobacteria</taxon>
        <taxon>Cellvibrionales</taxon>
        <taxon>Cellvibrionaceae</taxon>
        <taxon>Simiduia</taxon>
    </lineage>
</organism>
<dbReference type="STRING" id="1117647.M5M_11955"/>
<evidence type="ECO:0000256" key="6">
    <source>
        <dbReference type="PROSITE-ProRule" id="PRU00169"/>
    </source>
</evidence>
<reference evidence="10 11" key="1">
    <citation type="journal article" date="2013" name="Genome Announc.">
        <title>Complete genome sequence of Simiduia agarivorans SA1(T), a marine bacterium able to degrade a variety of polysaccharides.</title>
        <authorList>
            <person name="Lin S.Y."/>
            <person name="Shieh W.Y."/>
            <person name="Chen J.S."/>
            <person name="Tang S.L."/>
        </authorList>
    </citation>
    <scope>NUCLEOTIDE SEQUENCE [LARGE SCALE GENOMIC DNA]</scope>
    <source>
        <strain evidence="11">DSM 21679 / JCM 13881 / BCRC 17597 / SA1</strain>
    </source>
</reference>
<dbReference type="Gene3D" id="3.40.50.2300">
    <property type="match status" value="1"/>
</dbReference>
<dbReference type="GO" id="GO:0005829">
    <property type="term" value="C:cytosol"/>
    <property type="evidence" value="ECO:0007669"/>
    <property type="project" value="TreeGrafter"/>
</dbReference>
<dbReference type="Pfam" id="PF00072">
    <property type="entry name" value="Response_reg"/>
    <property type="match status" value="1"/>
</dbReference>
<dbReference type="AlphaFoldDB" id="K4KK84"/>
<keyword evidence="1 6" id="KW-0597">Phosphoprotein</keyword>
<dbReference type="Gene3D" id="1.10.10.10">
    <property type="entry name" value="Winged helix-like DNA-binding domain superfamily/Winged helix DNA-binding domain"/>
    <property type="match status" value="1"/>
</dbReference>
<feature type="modified residue" description="4-aspartylphosphate" evidence="6">
    <location>
        <position position="206"/>
    </location>
</feature>
<dbReference type="SUPFAM" id="SSF46894">
    <property type="entry name" value="C-terminal effector domain of the bipartite response regulators"/>
    <property type="match status" value="1"/>
</dbReference>
<dbReference type="Pfam" id="PF00486">
    <property type="entry name" value="Trans_reg_C"/>
    <property type="match status" value="1"/>
</dbReference>
<proteinExistence type="predicted"/>
<dbReference type="GO" id="GO:0032993">
    <property type="term" value="C:protein-DNA complex"/>
    <property type="evidence" value="ECO:0007669"/>
    <property type="project" value="TreeGrafter"/>
</dbReference>
<dbReference type="EMBL" id="CP003746">
    <property type="protein sequence ID" value="AFU99564.2"/>
    <property type="molecule type" value="Genomic_DNA"/>
</dbReference>
<dbReference type="PROSITE" id="PS50110">
    <property type="entry name" value="RESPONSE_REGULATORY"/>
    <property type="match status" value="1"/>
</dbReference>
<dbReference type="PANTHER" id="PTHR48111:SF1">
    <property type="entry name" value="TWO-COMPONENT RESPONSE REGULATOR ORR33"/>
    <property type="match status" value="1"/>
</dbReference>
<keyword evidence="4 7" id="KW-0238">DNA-binding</keyword>
<dbReference type="GO" id="GO:0006355">
    <property type="term" value="P:regulation of DNA-templated transcription"/>
    <property type="evidence" value="ECO:0007669"/>
    <property type="project" value="InterPro"/>
</dbReference>
<evidence type="ECO:0000256" key="1">
    <source>
        <dbReference type="ARBA" id="ARBA00022553"/>
    </source>
</evidence>
<dbReference type="eggNOG" id="COG3710">
    <property type="taxonomic scope" value="Bacteria"/>
</dbReference>
<dbReference type="GO" id="GO:0000156">
    <property type="term" value="F:phosphorelay response regulator activity"/>
    <property type="evidence" value="ECO:0007669"/>
    <property type="project" value="TreeGrafter"/>
</dbReference>
<evidence type="ECO:0000259" key="9">
    <source>
        <dbReference type="PROSITE" id="PS51755"/>
    </source>
</evidence>
<evidence type="ECO:0000256" key="5">
    <source>
        <dbReference type="ARBA" id="ARBA00023163"/>
    </source>
</evidence>
<dbReference type="eggNOG" id="COG0784">
    <property type="taxonomic scope" value="Bacteria"/>
</dbReference>
<dbReference type="PANTHER" id="PTHR48111">
    <property type="entry name" value="REGULATOR OF RPOS"/>
    <property type="match status" value="1"/>
</dbReference>
<name>K4KK84_SIMAS</name>
<dbReference type="InterPro" id="IPR001867">
    <property type="entry name" value="OmpR/PhoB-type_DNA-bd"/>
</dbReference>
<evidence type="ECO:0000256" key="7">
    <source>
        <dbReference type="PROSITE-ProRule" id="PRU01091"/>
    </source>
</evidence>
<dbReference type="OrthoDB" id="9180348at2"/>
<keyword evidence="5" id="KW-0804">Transcription</keyword>
<evidence type="ECO:0000256" key="4">
    <source>
        <dbReference type="ARBA" id="ARBA00023125"/>
    </source>
</evidence>
<feature type="DNA-binding region" description="OmpR/PhoB-type" evidence="7">
    <location>
        <begin position="1"/>
        <end position="98"/>
    </location>
</feature>
<keyword evidence="3" id="KW-0805">Transcription regulation</keyword>
<evidence type="ECO:0000313" key="10">
    <source>
        <dbReference type="EMBL" id="AFU99564.2"/>
    </source>
</evidence>
<dbReference type="RefSeq" id="WP_016389376.1">
    <property type="nucleotide sequence ID" value="NC_018868.3"/>
</dbReference>
<dbReference type="InterPro" id="IPR011006">
    <property type="entry name" value="CheY-like_superfamily"/>
</dbReference>
<dbReference type="InterPro" id="IPR036388">
    <property type="entry name" value="WH-like_DNA-bd_sf"/>
</dbReference>
<feature type="domain" description="OmpR/PhoB-type" evidence="9">
    <location>
        <begin position="1"/>
        <end position="98"/>
    </location>
</feature>
<evidence type="ECO:0000256" key="2">
    <source>
        <dbReference type="ARBA" id="ARBA00023012"/>
    </source>
</evidence>
<dbReference type="InterPro" id="IPR016032">
    <property type="entry name" value="Sig_transdc_resp-reg_C-effctor"/>
</dbReference>
<dbReference type="HOGENOM" id="CLU_902823_0_0_6"/>
<evidence type="ECO:0000256" key="3">
    <source>
        <dbReference type="ARBA" id="ARBA00023015"/>
    </source>
</evidence>
<dbReference type="SMART" id="SM00862">
    <property type="entry name" value="Trans_reg_C"/>
    <property type="match status" value="1"/>
</dbReference>
<keyword evidence="11" id="KW-1185">Reference proteome</keyword>
<dbReference type="InterPro" id="IPR039420">
    <property type="entry name" value="WalR-like"/>
</dbReference>
<accession>K4KK84</accession>
<evidence type="ECO:0000313" key="11">
    <source>
        <dbReference type="Proteomes" id="UP000000466"/>
    </source>
</evidence>
<dbReference type="SUPFAM" id="SSF52172">
    <property type="entry name" value="CheY-like"/>
    <property type="match status" value="1"/>
</dbReference>
<gene>
    <name evidence="10" type="ordered locus">M5M_11955</name>
</gene>
<dbReference type="Proteomes" id="UP000000466">
    <property type="component" value="Chromosome"/>
</dbReference>